<evidence type="ECO:0000256" key="2">
    <source>
        <dbReference type="SAM" id="MobiDB-lite"/>
    </source>
</evidence>
<dbReference type="PANTHER" id="PTHR46605">
    <property type="entry name" value="TUMOR NECROSIS FACTOR RECEPTOR"/>
    <property type="match status" value="1"/>
</dbReference>
<dbReference type="InterPro" id="IPR011029">
    <property type="entry name" value="DEATH-like_dom_sf"/>
</dbReference>
<gene>
    <name evidence="5" type="ORF">PLOB_00000962</name>
</gene>
<keyword evidence="3" id="KW-1133">Transmembrane helix</keyword>
<feature type="compositionally biased region" description="Basic and acidic residues" evidence="2">
    <location>
        <begin position="208"/>
        <end position="226"/>
    </location>
</feature>
<reference evidence="5 6" key="1">
    <citation type="submission" date="2022-05" db="EMBL/GenBank/DDBJ databases">
        <authorList>
            <consortium name="Genoscope - CEA"/>
            <person name="William W."/>
        </authorList>
    </citation>
    <scope>NUCLEOTIDE SEQUENCE [LARGE SCALE GENOMIC DNA]</scope>
</reference>
<dbReference type="SUPFAM" id="SSF47986">
    <property type="entry name" value="DEATH domain"/>
    <property type="match status" value="1"/>
</dbReference>
<dbReference type="PROSITE" id="PS50050">
    <property type="entry name" value="TNFR_NGFR_2"/>
    <property type="match status" value="1"/>
</dbReference>
<feature type="transmembrane region" description="Helical" evidence="3">
    <location>
        <begin position="348"/>
        <end position="372"/>
    </location>
</feature>
<evidence type="ECO:0000256" key="1">
    <source>
        <dbReference type="PROSITE-ProRule" id="PRU00206"/>
    </source>
</evidence>
<accession>A0ABN8N685</accession>
<feature type="repeat" description="TNFR-Cys" evidence="1">
    <location>
        <begin position="71"/>
        <end position="109"/>
    </location>
</feature>
<comment type="caution">
    <text evidence="1">Lacks conserved residue(s) required for the propagation of feature annotation.</text>
</comment>
<sequence length="565" mass="63377">MQTKALWEDLQNASAAFYPDGLDKCPPDTYTIDDNKNRVRCIECPTCPAGQEPSPPCGSTVVRKAVGDCVPCKASTYSDNADSATCKVCTDCGSKEVLSSCTIETNARCRECPYMHYDDETTNTCKPCSLCCEENSVPQKNCLTSRICPGNCSQLTAIQEKYHSFKLQKLVARTMRTPWNKTPVLKLTRRQRVRQRVNKKIASTVKTNIEEPTHSERTERDIHQENYDDTYTPSETNPEILEPRGVVKGEKEQLVVTTFKPRVPPPEAPNSDKGKSVPLTPENQRAIKTFNNDTAVKNRRRIPAIVSPSVTPSTAQNAWAIPPPTPKNIPPMSKAVIEQSVVPSAASFLSSFSGTIAGLVVFGLIALIMYLVGKGCVRRQQKVYRKPSEKEETKEQQIRGISSIFLIQTVNCAWALTIIVKFLLTSRCPVIRGSLTIKQMYQNEAIQIGDVILIGPDIEALHFNLSDVNLADLPFHVEEFFIKKLDVRCPGQRFYGWQKVGEAFHIDKDDLRYLKIEYKRDNGSPTSKLFEMLGKKQNRNVSDLVEVLRSPERRRSDIVSVIKLT</sequence>
<evidence type="ECO:0000259" key="4">
    <source>
        <dbReference type="PROSITE" id="PS50050"/>
    </source>
</evidence>
<proteinExistence type="predicted"/>
<feature type="transmembrane region" description="Helical" evidence="3">
    <location>
        <begin position="404"/>
        <end position="424"/>
    </location>
</feature>
<evidence type="ECO:0000256" key="3">
    <source>
        <dbReference type="SAM" id="Phobius"/>
    </source>
</evidence>
<evidence type="ECO:0000313" key="6">
    <source>
        <dbReference type="Proteomes" id="UP001159405"/>
    </source>
</evidence>
<dbReference type="Gene3D" id="2.10.50.10">
    <property type="entry name" value="Tumor Necrosis Factor Receptor, subunit A, domain 2"/>
    <property type="match status" value="1"/>
</dbReference>
<feature type="region of interest" description="Disordered" evidence="2">
    <location>
        <begin position="207"/>
        <end position="247"/>
    </location>
</feature>
<dbReference type="SMART" id="SM00208">
    <property type="entry name" value="TNFR"/>
    <property type="match status" value="3"/>
</dbReference>
<dbReference type="EMBL" id="CALNXK010000010">
    <property type="protein sequence ID" value="CAH3042506.1"/>
    <property type="molecule type" value="Genomic_DNA"/>
</dbReference>
<organism evidence="5 6">
    <name type="scientific">Porites lobata</name>
    <dbReference type="NCBI Taxonomy" id="104759"/>
    <lineage>
        <taxon>Eukaryota</taxon>
        <taxon>Metazoa</taxon>
        <taxon>Cnidaria</taxon>
        <taxon>Anthozoa</taxon>
        <taxon>Hexacorallia</taxon>
        <taxon>Scleractinia</taxon>
        <taxon>Fungiina</taxon>
        <taxon>Poritidae</taxon>
        <taxon>Porites</taxon>
    </lineage>
</organism>
<dbReference type="Gene3D" id="1.10.533.10">
    <property type="entry name" value="Death Domain, Fas"/>
    <property type="match status" value="1"/>
</dbReference>
<dbReference type="PANTHER" id="PTHR46605:SF2">
    <property type="entry name" value="TNFR-CYS DOMAIN-CONTAINING PROTEIN"/>
    <property type="match status" value="1"/>
</dbReference>
<protein>
    <recommendedName>
        <fullName evidence="4">TNFR-Cys domain-containing protein</fullName>
    </recommendedName>
</protein>
<feature type="region of interest" description="Disordered" evidence="2">
    <location>
        <begin position="260"/>
        <end position="281"/>
    </location>
</feature>
<dbReference type="InterPro" id="IPR052302">
    <property type="entry name" value="Neurotrophin_rcpt-DD"/>
</dbReference>
<keyword evidence="3" id="KW-0472">Membrane</keyword>
<dbReference type="Proteomes" id="UP001159405">
    <property type="component" value="Unassembled WGS sequence"/>
</dbReference>
<feature type="domain" description="TNFR-Cys" evidence="4">
    <location>
        <begin position="71"/>
        <end position="109"/>
    </location>
</feature>
<comment type="caution">
    <text evidence="5">The sequence shown here is derived from an EMBL/GenBank/DDBJ whole genome shotgun (WGS) entry which is preliminary data.</text>
</comment>
<keyword evidence="3" id="KW-0812">Transmembrane</keyword>
<dbReference type="InterPro" id="IPR001368">
    <property type="entry name" value="TNFR/NGFR_Cys_rich_reg"/>
</dbReference>
<name>A0ABN8N685_9CNID</name>
<evidence type="ECO:0000313" key="5">
    <source>
        <dbReference type="EMBL" id="CAH3042506.1"/>
    </source>
</evidence>
<dbReference type="PROSITE" id="PS00652">
    <property type="entry name" value="TNFR_NGFR_1"/>
    <property type="match status" value="2"/>
</dbReference>
<keyword evidence="6" id="KW-1185">Reference proteome</keyword>